<feature type="transmembrane region" description="Helical" evidence="9">
    <location>
        <begin position="231"/>
        <end position="252"/>
    </location>
</feature>
<keyword evidence="9" id="KW-0050">Antiport</keyword>
<proteinExistence type="inferred from homology"/>
<keyword evidence="6 9" id="KW-1133">Transmembrane helix</keyword>
<evidence type="ECO:0000313" key="13">
    <source>
        <dbReference type="Proteomes" id="UP000186817"/>
    </source>
</evidence>
<feature type="transmembrane region" description="Helical" evidence="9">
    <location>
        <begin position="133"/>
        <end position="152"/>
    </location>
</feature>
<evidence type="ECO:0000256" key="3">
    <source>
        <dbReference type="ARBA" id="ARBA00022568"/>
    </source>
</evidence>
<keyword evidence="8 9" id="KW-0472">Membrane</keyword>
<dbReference type="Proteomes" id="UP000186817">
    <property type="component" value="Unassembled WGS sequence"/>
</dbReference>
<dbReference type="GO" id="GO:0005774">
    <property type="term" value="C:vacuolar membrane"/>
    <property type="evidence" value="ECO:0007669"/>
    <property type="project" value="UniProtKB-ARBA"/>
</dbReference>
<dbReference type="GO" id="GO:0012505">
    <property type="term" value="C:endomembrane system"/>
    <property type="evidence" value="ECO:0007669"/>
    <property type="project" value="UniProtKB-SubCell"/>
</dbReference>
<sequence length="461" mass="48573">MVLLFALAVAVVAVAAAVVAVGGGGGGGARRSPSGGVFSPSSLRIMASSPMTKQGSGIFRMQRSQSGLVLMQRREQTRSREFPTTENSEAVEARGYLAMECQALAHIFCNKLMVLLIFVPLGLSAGKLELNSAWIFTFNFLAIVPLAGILGASTEAMASHTGQMIGGLLNATFGNAVEMIMCIQAVKAGLIQVVQGNLLGSVLSNILLVLGMAIFGAGMRFRNRQFNAVGAAANMTCQVVASISICLPTLYGEMAGAGSEQILMISRICSVFLCFVYFFFLFFQLITHANLFVDEGEEEEEGAEASLSVAGSATLLLLCTLVVAACSEELVDSIEGVSTNFGLPKAFIGVILLPIVGNAAEHATAVTSAYKGKLDLAIGVAVGSSTQIALFVVPVAVLAGWAYGTPMSLNFRLFDTACQMLSVFLVSQVLQHGNTNWLHGAMLVTTYCLIAIMTWFIPEST</sequence>
<feature type="transmembrane region" description="Helical" evidence="9">
    <location>
        <begin position="376"/>
        <end position="401"/>
    </location>
</feature>
<comment type="similarity">
    <text evidence="9">Belongs to the Ca(2+):cation antiporter (CaCA) (TC 2.A.19) family.</text>
</comment>
<feature type="transmembrane region" description="Helical" evidence="9">
    <location>
        <begin position="164"/>
        <end position="186"/>
    </location>
</feature>
<comment type="caution">
    <text evidence="12">The sequence shown here is derived from an EMBL/GenBank/DDBJ whole genome shotgun (WGS) entry which is preliminary data.</text>
</comment>
<dbReference type="Gene3D" id="1.20.1420.30">
    <property type="entry name" value="NCX, central ion-binding region"/>
    <property type="match status" value="1"/>
</dbReference>
<evidence type="ECO:0000256" key="4">
    <source>
        <dbReference type="ARBA" id="ARBA00022692"/>
    </source>
</evidence>
<organism evidence="12 13">
    <name type="scientific">Symbiodinium microadriaticum</name>
    <name type="common">Dinoflagellate</name>
    <name type="synonym">Zooxanthella microadriatica</name>
    <dbReference type="NCBI Taxonomy" id="2951"/>
    <lineage>
        <taxon>Eukaryota</taxon>
        <taxon>Sar</taxon>
        <taxon>Alveolata</taxon>
        <taxon>Dinophyceae</taxon>
        <taxon>Suessiales</taxon>
        <taxon>Symbiodiniaceae</taxon>
        <taxon>Symbiodinium</taxon>
    </lineage>
</organism>
<evidence type="ECO:0000256" key="8">
    <source>
        <dbReference type="ARBA" id="ARBA00023136"/>
    </source>
</evidence>
<dbReference type="NCBIfam" id="TIGR00378">
    <property type="entry name" value="cax"/>
    <property type="match status" value="1"/>
</dbReference>
<keyword evidence="4 9" id="KW-0812">Transmembrane</keyword>
<keyword evidence="3 9" id="KW-0109">Calcium transport</keyword>
<feature type="transmembrane region" description="Helical" evidence="9">
    <location>
        <begin position="103"/>
        <end position="121"/>
    </location>
</feature>
<dbReference type="Pfam" id="PF01699">
    <property type="entry name" value="Na_Ca_ex"/>
    <property type="match status" value="2"/>
</dbReference>
<feature type="transmembrane region" description="Helical" evidence="9">
    <location>
        <begin position="413"/>
        <end position="431"/>
    </location>
</feature>
<dbReference type="EMBL" id="LSRX01000159">
    <property type="protein sequence ID" value="OLQ06482.1"/>
    <property type="molecule type" value="Genomic_DNA"/>
</dbReference>
<evidence type="ECO:0000256" key="9">
    <source>
        <dbReference type="RuleBase" id="RU365028"/>
    </source>
</evidence>
<evidence type="ECO:0000259" key="11">
    <source>
        <dbReference type="Pfam" id="PF01699"/>
    </source>
</evidence>
<evidence type="ECO:0000256" key="6">
    <source>
        <dbReference type="ARBA" id="ARBA00022989"/>
    </source>
</evidence>
<feature type="domain" description="Sodium/calcium exchanger membrane region" evidence="11">
    <location>
        <begin position="132"/>
        <end position="285"/>
    </location>
</feature>
<feature type="transmembrane region" description="Helical" evidence="9">
    <location>
        <begin position="437"/>
        <end position="457"/>
    </location>
</feature>
<dbReference type="NCBIfam" id="TIGR00846">
    <property type="entry name" value="caca2"/>
    <property type="match status" value="1"/>
</dbReference>
<dbReference type="PANTHER" id="PTHR31503:SF22">
    <property type="entry name" value="VACUOLAR CALCIUM ION TRANSPORTER"/>
    <property type="match status" value="1"/>
</dbReference>
<gene>
    <name evidence="12" type="primary">VCX1</name>
    <name evidence="12" type="ORF">AK812_SmicGene10225</name>
</gene>
<dbReference type="GO" id="GO:0006874">
    <property type="term" value="P:intracellular calcium ion homeostasis"/>
    <property type="evidence" value="ECO:0007669"/>
    <property type="project" value="TreeGrafter"/>
</dbReference>
<evidence type="ECO:0000256" key="1">
    <source>
        <dbReference type="ARBA" id="ARBA00004127"/>
    </source>
</evidence>
<feature type="domain" description="Sodium/calcium exchanger membrane region" evidence="11">
    <location>
        <begin position="313"/>
        <end position="455"/>
    </location>
</feature>
<dbReference type="AlphaFoldDB" id="A0A1Q9EGC3"/>
<keyword evidence="7 9" id="KW-0406">Ion transport</keyword>
<accession>A0A1Q9EGC3</accession>
<evidence type="ECO:0000256" key="5">
    <source>
        <dbReference type="ARBA" id="ARBA00022837"/>
    </source>
</evidence>
<feature type="chain" id="PRO_5012593247" evidence="10">
    <location>
        <begin position="17"/>
        <end position="461"/>
    </location>
</feature>
<dbReference type="InterPro" id="IPR004713">
    <property type="entry name" value="CaH_exchang"/>
</dbReference>
<evidence type="ECO:0000313" key="12">
    <source>
        <dbReference type="EMBL" id="OLQ06482.1"/>
    </source>
</evidence>
<keyword evidence="10" id="KW-0732">Signal</keyword>
<dbReference type="InterPro" id="IPR044880">
    <property type="entry name" value="NCX_ion-bd_dom_sf"/>
</dbReference>
<protein>
    <submittedName>
        <fullName evidence="12">Vacuolar calcium ion transporter</fullName>
    </submittedName>
</protein>
<name>A0A1Q9EGC3_SYMMI</name>
<keyword evidence="13" id="KW-1185">Reference proteome</keyword>
<feature type="transmembrane region" description="Helical" evidence="9">
    <location>
        <begin position="264"/>
        <end position="286"/>
    </location>
</feature>
<dbReference type="InterPro" id="IPR004837">
    <property type="entry name" value="NaCa_Exmemb"/>
</dbReference>
<keyword evidence="5 9" id="KW-0106">Calcium</keyword>
<dbReference type="GO" id="GO:0015369">
    <property type="term" value="F:calcium:proton antiporter activity"/>
    <property type="evidence" value="ECO:0007669"/>
    <property type="project" value="UniProtKB-UniRule"/>
</dbReference>
<feature type="signal peptide" evidence="10">
    <location>
        <begin position="1"/>
        <end position="16"/>
    </location>
</feature>
<comment type="caution">
    <text evidence="9">Lacks conserved residue(s) required for the propagation of feature annotation.</text>
</comment>
<feature type="transmembrane region" description="Helical" evidence="9">
    <location>
        <begin position="198"/>
        <end position="219"/>
    </location>
</feature>
<evidence type="ECO:0000256" key="2">
    <source>
        <dbReference type="ARBA" id="ARBA00022448"/>
    </source>
</evidence>
<comment type="subcellular location">
    <subcellularLocation>
        <location evidence="1">Endomembrane system</location>
        <topology evidence="1">Multi-pass membrane protein</topology>
    </subcellularLocation>
</comment>
<evidence type="ECO:0000256" key="7">
    <source>
        <dbReference type="ARBA" id="ARBA00023065"/>
    </source>
</evidence>
<dbReference type="OMA" id="AVMITCN"/>
<keyword evidence="2 9" id="KW-0813">Transport</keyword>
<evidence type="ECO:0000256" key="10">
    <source>
        <dbReference type="SAM" id="SignalP"/>
    </source>
</evidence>
<dbReference type="PANTHER" id="PTHR31503">
    <property type="entry name" value="VACUOLAR CALCIUM ION TRANSPORTER"/>
    <property type="match status" value="1"/>
</dbReference>
<reference evidence="12 13" key="1">
    <citation type="submission" date="2016-02" db="EMBL/GenBank/DDBJ databases">
        <title>Genome analysis of coral dinoflagellate symbionts highlights evolutionary adaptations to a symbiotic lifestyle.</title>
        <authorList>
            <person name="Aranda M."/>
            <person name="Li Y."/>
            <person name="Liew Y.J."/>
            <person name="Baumgarten S."/>
            <person name="Simakov O."/>
            <person name="Wilson M."/>
            <person name="Piel J."/>
            <person name="Ashoor H."/>
            <person name="Bougouffa S."/>
            <person name="Bajic V.B."/>
            <person name="Ryu T."/>
            <person name="Ravasi T."/>
            <person name="Bayer T."/>
            <person name="Micklem G."/>
            <person name="Kim H."/>
            <person name="Bhak J."/>
            <person name="Lajeunesse T.C."/>
            <person name="Voolstra C.R."/>
        </authorList>
    </citation>
    <scope>NUCLEOTIDE SEQUENCE [LARGE SCALE GENOMIC DNA]</scope>
    <source>
        <strain evidence="12 13">CCMP2467</strain>
    </source>
</reference>
<dbReference type="OrthoDB" id="1699231at2759"/>
<dbReference type="InterPro" id="IPR004798">
    <property type="entry name" value="CAX-like"/>
</dbReference>